<accession>A0A6A8G380</accession>
<proteinExistence type="predicted"/>
<gene>
    <name evidence="2" type="ORF">GJR99_01920</name>
</gene>
<dbReference type="EMBL" id="WKJQ01000001">
    <property type="protein sequence ID" value="MRW95329.1"/>
    <property type="molecule type" value="Genomic_DNA"/>
</dbReference>
<organism evidence="2 3">
    <name type="scientific">Haloferax marinum</name>
    <dbReference type="NCBI Taxonomy" id="2666143"/>
    <lineage>
        <taxon>Archaea</taxon>
        <taxon>Methanobacteriati</taxon>
        <taxon>Methanobacteriota</taxon>
        <taxon>Stenosarchaea group</taxon>
        <taxon>Halobacteria</taxon>
        <taxon>Halobacteriales</taxon>
        <taxon>Haloferacaceae</taxon>
        <taxon>Haloferax</taxon>
    </lineage>
</organism>
<dbReference type="PROSITE" id="PS51257">
    <property type="entry name" value="PROKAR_LIPOPROTEIN"/>
    <property type="match status" value="1"/>
</dbReference>
<evidence type="ECO:0000313" key="2">
    <source>
        <dbReference type="EMBL" id="MRW95329.1"/>
    </source>
</evidence>
<evidence type="ECO:0000256" key="1">
    <source>
        <dbReference type="SAM" id="MobiDB-lite"/>
    </source>
</evidence>
<dbReference type="AlphaFoldDB" id="A0A6A8G380"/>
<keyword evidence="3" id="KW-1185">Reference proteome</keyword>
<name>A0A6A8G380_9EURY</name>
<dbReference type="OrthoDB" id="375134at2157"/>
<dbReference type="Proteomes" id="UP000443423">
    <property type="component" value="Unassembled WGS sequence"/>
</dbReference>
<reference evidence="2 3" key="1">
    <citation type="submission" date="2019-11" db="EMBL/GenBank/DDBJ databases">
        <title>Whole genome sequence of Haloferax sp. MBLA0078.</title>
        <authorList>
            <person name="Seo M.-J."/>
            <person name="Cho E.-S."/>
        </authorList>
    </citation>
    <scope>NUCLEOTIDE SEQUENCE [LARGE SCALE GENOMIC DNA]</scope>
    <source>
        <strain evidence="2 3">MBLA0078</strain>
    </source>
</reference>
<protein>
    <recommendedName>
        <fullName evidence="4">Tat (Twin-arginine translocation) pathway signal sequence domain-containing protein</fullName>
    </recommendedName>
</protein>
<comment type="caution">
    <text evidence="2">The sequence shown here is derived from an EMBL/GenBank/DDBJ whole genome shotgun (WGS) entry which is preliminary data.</text>
</comment>
<evidence type="ECO:0000313" key="3">
    <source>
        <dbReference type="Proteomes" id="UP000443423"/>
    </source>
</evidence>
<evidence type="ECO:0008006" key="4">
    <source>
        <dbReference type="Google" id="ProtNLM"/>
    </source>
</evidence>
<sequence>MDGLGRRRFLGALGGMAMLGGTAGCLGRGSILGSDETEPEWPSVPSPQNIPDDATTERTYVIGRRGVDNVFFGKPIGVVIANATASKVEAEILIERYGAYRWTPKLESRHELKPSSKIRFLLCDPAKYRIRLSTPDHEAEKQIPKSDFDCNDKVYSLVVTDDGIDQSSISTTMGCGPF</sequence>
<dbReference type="RefSeq" id="WP_151108991.1">
    <property type="nucleotide sequence ID" value="NZ_WKJQ01000001.1"/>
</dbReference>
<feature type="region of interest" description="Disordered" evidence="1">
    <location>
        <begin position="33"/>
        <end position="54"/>
    </location>
</feature>